<dbReference type="Proteomes" id="UP000317496">
    <property type="component" value="Chromosome"/>
</dbReference>
<evidence type="ECO:0000313" key="2">
    <source>
        <dbReference type="EMBL" id="QDO95959.1"/>
    </source>
</evidence>
<dbReference type="AlphaFoldDB" id="A0A516GWQ7"/>
<dbReference type="PROSITE" id="PS00092">
    <property type="entry name" value="N6_MTASE"/>
    <property type="match status" value="1"/>
</dbReference>
<dbReference type="Pfam" id="PF13649">
    <property type="entry name" value="Methyltransf_25"/>
    <property type="match status" value="1"/>
</dbReference>
<sequence length="250" mass="26349">MPDNDHTTDALLGGLVRLKQPRKGQRASADAVMLAAAIVAKSGAQVLELGCGSGVAMLCVAARLKNVTVAGLELQSDLAALCARNIAANSLADRLRVHEGDLRARRIAGLAPNSFDQVFANPPYFDVARHRVSPHAGRATARAEAEDADVGHWVAAMLRYAKPNAGLTLIHKTERLGDILAAFESKAGAIRVIPLWSRPGQPAKRVIVRAVKGSKAPLVLTPGLVLHQPDGSYLPEIDAVLRAGAALPQV</sequence>
<keyword evidence="3" id="KW-1185">Reference proteome</keyword>
<evidence type="ECO:0000259" key="1">
    <source>
        <dbReference type="Pfam" id="PF13649"/>
    </source>
</evidence>
<dbReference type="InterPro" id="IPR029063">
    <property type="entry name" value="SAM-dependent_MTases_sf"/>
</dbReference>
<keyword evidence="2" id="KW-0489">Methyltransferase</keyword>
<organism evidence="2 3">
    <name type="scientific">Ferrovibrio terrae</name>
    <dbReference type="NCBI Taxonomy" id="2594003"/>
    <lineage>
        <taxon>Bacteria</taxon>
        <taxon>Pseudomonadati</taxon>
        <taxon>Pseudomonadota</taxon>
        <taxon>Alphaproteobacteria</taxon>
        <taxon>Rhodospirillales</taxon>
        <taxon>Rhodospirillaceae</taxon>
        <taxon>Ferrovibrio</taxon>
    </lineage>
</organism>
<evidence type="ECO:0000313" key="3">
    <source>
        <dbReference type="Proteomes" id="UP000317496"/>
    </source>
</evidence>
<feature type="domain" description="Methyltransferase" evidence="1">
    <location>
        <begin position="46"/>
        <end position="121"/>
    </location>
</feature>
<gene>
    <name evidence="2" type="ORF">FNB15_01100</name>
</gene>
<dbReference type="SUPFAM" id="SSF53335">
    <property type="entry name" value="S-adenosyl-L-methionine-dependent methyltransferases"/>
    <property type="match status" value="1"/>
</dbReference>
<protein>
    <submittedName>
        <fullName evidence="2">Methyltransferase domain-containing protein</fullName>
    </submittedName>
</protein>
<dbReference type="EMBL" id="CP041636">
    <property type="protein sequence ID" value="QDO95959.1"/>
    <property type="molecule type" value="Genomic_DNA"/>
</dbReference>
<dbReference type="InterPro" id="IPR041698">
    <property type="entry name" value="Methyltransf_25"/>
</dbReference>
<keyword evidence="2" id="KW-0808">Transferase</keyword>
<dbReference type="CDD" id="cd02440">
    <property type="entry name" value="AdoMet_MTases"/>
    <property type="match status" value="1"/>
</dbReference>
<name>A0A516GWQ7_9PROT</name>
<dbReference type="PANTHER" id="PTHR47739">
    <property type="entry name" value="TRNA1(VAL) (ADENINE(37)-N6)-METHYLTRANSFERASE"/>
    <property type="match status" value="1"/>
</dbReference>
<reference evidence="2 3" key="1">
    <citation type="submission" date="2019-07" db="EMBL/GenBank/DDBJ databases">
        <title>Genome sequencing for Ferrovibrio sp. K5.</title>
        <authorList>
            <person name="Park S.-J."/>
        </authorList>
    </citation>
    <scope>NUCLEOTIDE SEQUENCE [LARGE SCALE GENOMIC DNA]</scope>
    <source>
        <strain evidence="2 3">K5</strain>
    </source>
</reference>
<dbReference type="GO" id="GO:0032259">
    <property type="term" value="P:methylation"/>
    <property type="evidence" value="ECO:0007669"/>
    <property type="project" value="UniProtKB-KW"/>
</dbReference>
<dbReference type="InterPro" id="IPR002052">
    <property type="entry name" value="DNA_methylase_N6_adenine_CS"/>
</dbReference>
<proteinExistence type="predicted"/>
<dbReference type="GO" id="GO:0003676">
    <property type="term" value="F:nucleic acid binding"/>
    <property type="evidence" value="ECO:0007669"/>
    <property type="project" value="InterPro"/>
</dbReference>
<accession>A0A516GWQ7</accession>
<dbReference type="GO" id="GO:0008170">
    <property type="term" value="F:N-methyltransferase activity"/>
    <property type="evidence" value="ECO:0007669"/>
    <property type="project" value="UniProtKB-ARBA"/>
</dbReference>
<dbReference type="KEGG" id="fer:FNB15_01100"/>
<dbReference type="OrthoDB" id="5489421at2"/>
<dbReference type="Gene3D" id="3.40.50.150">
    <property type="entry name" value="Vaccinia Virus protein VP39"/>
    <property type="match status" value="1"/>
</dbReference>
<dbReference type="InterPro" id="IPR050210">
    <property type="entry name" value="tRNA_Adenine-N(6)_MTase"/>
</dbReference>
<dbReference type="PANTHER" id="PTHR47739:SF1">
    <property type="entry name" value="TRNA1(VAL) (ADENINE(37)-N6)-METHYLTRANSFERASE"/>
    <property type="match status" value="1"/>
</dbReference>
<dbReference type="RefSeq" id="WP_144066940.1">
    <property type="nucleotide sequence ID" value="NZ_CP041636.1"/>
</dbReference>
<dbReference type="GO" id="GO:0008757">
    <property type="term" value="F:S-adenosylmethionine-dependent methyltransferase activity"/>
    <property type="evidence" value="ECO:0007669"/>
    <property type="project" value="UniProtKB-ARBA"/>
</dbReference>